<evidence type="ECO:0000313" key="1">
    <source>
        <dbReference type="EMBL" id="GAA1567334.1"/>
    </source>
</evidence>
<dbReference type="Proteomes" id="UP001500393">
    <property type="component" value="Unassembled WGS sequence"/>
</dbReference>
<comment type="caution">
    <text evidence="1">The sequence shown here is derived from an EMBL/GenBank/DDBJ whole genome shotgun (WGS) entry which is preliminary data.</text>
</comment>
<reference evidence="1 2" key="1">
    <citation type="journal article" date="2019" name="Int. J. Syst. Evol. Microbiol.">
        <title>The Global Catalogue of Microorganisms (GCM) 10K type strain sequencing project: providing services to taxonomists for standard genome sequencing and annotation.</title>
        <authorList>
            <consortium name="The Broad Institute Genomics Platform"/>
            <consortium name="The Broad Institute Genome Sequencing Center for Infectious Disease"/>
            <person name="Wu L."/>
            <person name="Ma J."/>
        </authorList>
    </citation>
    <scope>NUCLEOTIDE SEQUENCE [LARGE SCALE GENOMIC DNA]</scope>
    <source>
        <strain evidence="1 2">JCM 14969</strain>
    </source>
</reference>
<dbReference type="RefSeq" id="WP_344212374.1">
    <property type="nucleotide sequence ID" value="NZ_BAAAOS010000018.1"/>
</dbReference>
<sequence>MTDDSLADELRALGRSAVVPPVADGLATAVLERIAQPPVRRTFGEVVRSKWRALVALLAVLIAGALVTPPVRAAVAEWLNIGGVQAQPVGGGPTSAPAPPAVTGRLSLIQAAETAGFVPVLPKELGTPTAVEASVGFIALGWDGVRLEQFGAELSPLYIKKYYNTLEPVNVVNGYWFSTPHELVLEDKAGTERRVRVAGPTLVWVYEGLTFRLEGVADKARATQIALSAVR</sequence>
<gene>
    <name evidence="1" type="ORF">GCM10009789_20950</name>
</gene>
<evidence type="ECO:0008006" key="3">
    <source>
        <dbReference type="Google" id="ProtNLM"/>
    </source>
</evidence>
<keyword evidence="2" id="KW-1185">Reference proteome</keyword>
<protein>
    <recommendedName>
        <fullName evidence="3">DUF4367 domain-containing protein</fullName>
    </recommendedName>
</protein>
<accession>A0ABN2CZ96</accession>
<evidence type="ECO:0000313" key="2">
    <source>
        <dbReference type="Proteomes" id="UP001500393"/>
    </source>
</evidence>
<organism evidence="1 2">
    <name type="scientific">Kribbella sancticallisti</name>
    <dbReference type="NCBI Taxonomy" id="460087"/>
    <lineage>
        <taxon>Bacteria</taxon>
        <taxon>Bacillati</taxon>
        <taxon>Actinomycetota</taxon>
        <taxon>Actinomycetes</taxon>
        <taxon>Propionibacteriales</taxon>
        <taxon>Kribbellaceae</taxon>
        <taxon>Kribbella</taxon>
    </lineage>
</organism>
<name>A0ABN2CZ96_9ACTN</name>
<proteinExistence type="predicted"/>
<dbReference type="EMBL" id="BAAAOS010000018">
    <property type="protein sequence ID" value="GAA1567334.1"/>
    <property type="molecule type" value="Genomic_DNA"/>
</dbReference>